<dbReference type="GO" id="GO:0005344">
    <property type="term" value="F:oxygen carrier activity"/>
    <property type="evidence" value="ECO:0007669"/>
    <property type="project" value="UniProtKB-KW"/>
</dbReference>
<keyword evidence="10" id="KW-1185">Reference proteome</keyword>
<comment type="similarity">
    <text evidence="6">Belongs to the globin family.</text>
</comment>
<evidence type="ECO:0000256" key="6">
    <source>
        <dbReference type="RuleBase" id="RU000356"/>
    </source>
</evidence>
<keyword evidence="1 6" id="KW-0813">Transport</keyword>
<dbReference type="GO" id="GO:0046872">
    <property type="term" value="F:metal ion binding"/>
    <property type="evidence" value="ECO:0007669"/>
    <property type="project" value="UniProtKB-KW"/>
</dbReference>
<dbReference type="InterPro" id="IPR012292">
    <property type="entry name" value="Globin/Proto"/>
</dbReference>
<keyword evidence="2 6" id="KW-0349">Heme</keyword>
<feature type="region of interest" description="Disordered" evidence="7">
    <location>
        <begin position="1"/>
        <end position="31"/>
    </location>
</feature>
<evidence type="ECO:0000256" key="5">
    <source>
        <dbReference type="ARBA" id="ARBA00023004"/>
    </source>
</evidence>
<dbReference type="EMBL" id="JAODUO010001003">
    <property type="protein sequence ID" value="KAK2171999.1"/>
    <property type="molecule type" value="Genomic_DNA"/>
</dbReference>
<evidence type="ECO:0000313" key="10">
    <source>
        <dbReference type="Proteomes" id="UP001209878"/>
    </source>
</evidence>
<dbReference type="GO" id="GO:0019825">
    <property type="term" value="F:oxygen binding"/>
    <property type="evidence" value="ECO:0007669"/>
    <property type="project" value="InterPro"/>
</dbReference>
<evidence type="ECO:0000259" key="8">
    <source>
        <dbReference type="PROSITE" id="PS01033"/>
    </source>
</evidence>
<dbReference type="GO" id="GO:0020037">
    <property type="term" value="F:heme binding"/>
    <property type="evidence" value="ECO:0007669"/>
    <property type="project" value="InterPro"/>
</dbReference>
<dbReference type="InterPro" id="IPR000971">
    <property type="entry name" value="Globin"/>
</dbReference>
<protein>
    <recommendedName>
        <fullName evidence="8">Globin domain-containing protein</fullName>
    </recommendedName>
</protein>
<gene>
    <name evidence="9" type="ORF">NP493_1003g00052</name>
</gene>
<evidence type="ECO:0000256" key="1">
    <source>
        <dbReference type="ARBA" id="ARBA00022448"/>
    </source>
</evidence>
<sequence>MGNKYSDQPVETGTNTPAVARPTHKAEGLSEREQKAIRISWKKISSELKINGRDFFVKFFEFYPVYIDYFPAFRGKSIEDLCRSRLVQAHGISVMYSFTTLVENLNDPGFFNKFMVRNMRAHEGRGVALQQYEEIFDVLILFLEEKLGARFDEFTRAANERTWEHFARNGRREHRATD</sequence>
<dbReference type="Pfam" id="PF00042">
    <property type="entry name" value="Globin"/>
    <property type="match status" value="1"/>
</dbReference>
<accession>A0AAD9NLW9</accession>
<dbReference type="InterPro" id="IPR009050">
    <property type="entry name" value="Globin-like_sf"/>
</dbReference>
<evidence type="ECO:0000256" key="7">
    <source>
        <dbReference type="SAM" id="MobiDB-lite"/>
    </source>
</evidence>
<dbReference type="SUPFAM" id="SSF46458">
    <property type="entry name" value="Globin-like"/>
    <property type="match status" value="1"/>
</dbReference>
<dbReference type="AlphaFoldDB" id="A0AAD9NLW9"/>
<evidence type="ECO:0000256" key="2">
    <source>
        <dbReference type="ARBA" id="ARBA00022617"/>
    </source>
</evidence>
<dbReference type="PANTHER" id="PTHR47217">
    <property type="entry name" value="GLOBIN-LIKE PROTEIN"/>
    <property type="match status" value="1"/>
</dbReference>
<dbReference type="Proteomes" id="UP001209878">
    <property type="component" value="Unassembled WGS sequence"/>
</dbReference>
<name>A0AAD9NLW9_RIDPI</name>
<evidence type="ECO:0000256" key="3">
    <source>
        <dbReference type="ARBA" id="ARBA00022621"/>
    </source>
</evidence>
<evidence type="ECO:0000256" key="4">
    <source>
        <dbReference type="ARBA" id="ARBA00022723"/>
    </source>
</evidence>
<keyword evidence="3 6" id="KW-0561">Oxygen transport</keyword>
<dbReference type="PROSITE" id="PS01033">
    <property type="entry name" value="GLOBIN"/>
    <property type="match status" value="1"/>
</dbReference>
<comment type="caution">
    <text evidence="9">The sequence shown here is derived from an EMBL/GenBank/DDBJ whole genome shotgun (WGS) entry which is preliminary data.</text>
</comment>
<dbReference type="Gene3D" id="1.10.490.10">
    <property type="entry name" value="Globins"/>
    <property type="match status" value="1"/>
</dbReference>
<organism evidence="9 10">
    <name type="scientific">Ridgeia piscesae</name>
    <name type="common">Tubeworm</name>
    <dbReference type="NCBI Taxonomy" id="27915"/>
    <lineage>
        <taxon>Eukaryota</taxon>
        <taxon>Metazoa</taxon>
        <taxon>Spiralia</taxon>
        <taxon>Lophotrochozoa</taxon>
        <taxon>Annelida</taxon>
        <taxon>Polychaeta</taxon>
        <taxon>Sedentaria</taxon>
        <taxon>Canalipalpata</taxon>
        <taxon>Sabellida</taxon>
        <taxon>Siboglinidae</taxon>
        <taxon>Ridgeia</taxon>
    </lineage>
</organism>
<dbReference type="PANTHER" id="PTHR47217:SF1">
    <property type="entry name" value="GLOBIN-LIKE PROTEIN"/>
    <property type="match status" value="1"/>
</dbReference>
<dbReference type="InterPro" id="IPR044399">
    <property type="entry name" value="Mb-like_M"/>
</dbReference>
<proteinExistence type="inferred from homology"/>
<evidence type="ECO:0000313" key="9">
    <source>
        <dbReference type="EMBL" id="KAK2171999.1"/>
    </source>
</evidence>
<feature type="domain" description="Globin" evidence="8">
    <location>
        <begin position="28"/>
        <end position="175"/>
    </location>
</feature>
<reference evidence="9" key="1">
    <citation type="journal article" date="2023" name="Mol. Biol. Evol.">
        <title>Third-Generation Sequencing Reveals the Adaptive Role of the Epigenome in Three Deep-Sea Polychaetes.</title>
        <authorList>
            <person name="Perez M."/>
            <person name="Aroh O."/>
            <person name="Sun Y."/>
            <person name="Lan Y."/>
            <person name="Juniper S.K."/>
            <person name="Young C.R."/>
            <person name="Angers B."/>
            <person name="Qian P.Y."/>
        </authorList>
    </citation>
    <scope>NUCLEOTIDE SEQUENCE</scope>
    <source>
        <strain evidence="9">R07B-5</strain>
    </source>
</reference>
<dbReference type="CDD" id="cd01040">
    <property type="entry name" value="Mb-like"/>
    <property type="match status" value="1"/>
</dbReference>
<feature type="compositionally biased region" description="Polar residues" evidence="7">
    <location>
        <begin position="1"/>
        <end position="17"/>
    </location>
</feature>
<keyword evidence="5" id="KW-0408">Iron</keyword>
<keyword evidence="4" id="KW-0479">Metal-binding</keyword>